<keyword evidence="2" id="KW-1185">Reference proteome</keyword>
<gene>
    <name evidence="1" type="ORF">PMES_03181</name>
</gene>
<accession>A0A921NTK7</accession>
<dbReference type="AlphaFoldDB" id="A0A921NTK7"/>
<sequence length="192" mass="20494">MEQYIISMQGVGQVLLNLLARKARQGVAVRLLADGLGSRGLTRSDGAQALLRNGGRIKMLNPPASLLRHPVARAPRMHRNTLIIDNACIMVGGSCYQDRMSNWRDTMLQVGGPLPPASTATFESAWQDCSQSIADGTPPLETKGATPDGWSFAAGGPAPHAVPDLRKCLPERIATAERAVSLTPPICYLTAP</sequence>
<dbReference type="PANTHER" id="PTHR21248:SF22">
    <property type="entry name" value="PHOSPHOLIPASE D"/>
    <property type="match status" value="1"/>
</dbReference>
<organism evidence="1 2">
    <name type="scientific">Profundibacterium mesophilum KAUST100406-0324</name>
    <dbReference type="NCBI Taxonomy" id="1037889"/>
    <lineage>
        <taxon>Bacteria</taxon>
        <taxon>Pseudomonadati</taxon>
        <taxon>Pseudomonadota</taxon>
        <taxon>Alphaproteobacteria</taxon>
        <taxon>Rhodobacterales</taxon>
        <taxon>Roseobacteraceae</taxon>
        <taxon>Profundibacterium</taxon>
    </lineage>
</organism>
<dbReference type="Gene3D" id="3.30.870.10">
    <property type="entry name" value="Endonuclease Chain A"/>
    <property type="match status" value="1"/>
</dbReference>
<dbReference type="PANTHER" id="PTHR21248">
    <property type="entry name" value="CARDIOLIPIN SYNTHASE"/>
    <property type="match status" value="1"/>
</dbReference>
<keyword evidence="1" id="KW-0808">Transferase</keyword>
<reference evidence="1" key="1">
    <citation type="submission" date="2013-03" db="EMBL/GenBank/DDBJ databases">
        <title>Genome Sequence of the Profundibacterium mesophilum strain KAUST100406-0324T from Red Sea, a novel genus in the family Rhodobacteraceae.</title>
        <authorList>
            <person name="Essack M."/>
            <person name="Alam I."/>
            <person name="Lafi F."/>
            <person name="Alawi W."/>
            <person name="Kamanu F."/>
            <person name="Al-Suwailem A."/>
            <person name="Lee O.O."/>
            <person name="Xu Y."/>
            <person name="Bajic V."/>
            <person name="Qian P.-Y."/>
            <person name="Archer J."/>
        </authorList>
    </citation>
    <scope>NUCLEOTIDE SEQUENCE</scope>
    <source>
        <strain evidence="1">KAUST100406-0324</strain>
    </source>
</reference>
<dbReference type="EC" id="2.7.8.-" evidence="1"/>
<comment type="caution">
    <text evidence="1">The sequence shown here is derived from an EMBL/GenBank/DDBJ whole genome shotgun (WGS) entry which is preliminary data.</text>
</comment>
<dbReference type="SUPFAM" id="SSF56024">
    <property type="entry name" value="Phospholipase D/nuclease"/>
    <property type="match status" value="1"/>
</dbReference>
<dbReference type="GO" id="GO:0016740">
    <property type="term" value="F:transferase activity"/>
    <property type="evidence" value="ECO:0007669"/>
    <property type="project" value="UniProtKB-KW"/>
</dbReference>
<dbReference type="EMBL" id="APKE01000040">
    <property type="protein sequence ID" value="KAF0674499.1"/>
    <property type="molecule type" value="Genomic_DNA"/>
</dbReference>
<name>A0A921NTK7_9RHOB</name>
<evidence type="ECO:0000313" key="2">
    <source>
        <dbReference type="Proteomes" id="UP000698242"/>
    </source>
</evidence>
<evidence type="ECO:0000313" key="1">
    <source>
        <dbReference type="EMBL" id="KAF0674499.1"/>
    </source>
</evidence>
<proteinExistence type="predicted"/>
<dbReference type="Proteomes" id="UP000698242">
    <property type="component" value="Unassembled WGS sequence"/>
</dbReference>
<protein>
    <submittedName>
        <fullName evidence="1">Cardiolipin synthase</fullName>
        <ecNumber evidence="1">2.7.8.-</ecNumber>
    </submittedName>
</protein>